<reference evidence="2" key="1">
    <citation type="journal article" date="2022" name="Front. Genet.">
        <title>Chromosome-Scale Assembly of the Dendrobium nobile Genome Provides Insights Into the Molecular Mechanism of the Biosynthesis of the Medicinal Active Ingredient of Dendrobium.</title>
        <authorList>
            <person name="Xu Q."/>
            <person name="Niu S.-C."/>
            <person name="Li K.-L."/>
            <person name="Zheng P.-J."/>
            <person name="Zhang X.-J."/>
            <person name="Jia Y."/>
            <person name="Liu Y."/>
            <person name="Niu Y.-X."/>
            <person name="Yu L.-H."/>
            <person name="Chen D.-F."/>
            <person name="Zhang G.-Q."/>
        </authorList>
    </citation>
    <scope>NUCLEOTIDE SEQUENCE</scope>
    <source>
        <tissue evidence="2">Leaf</tissue>
    </source>
</reference>
<dbReference type="AlphaFoldDB" id="A0A8T3BND3"/>
<dbReference type="PANTHER" id="PTHR35167:SF3">
    <property type="entry name" value="OS05G0216466 PROTEIN"/>
    <property type="match status" value="1"/>
</dbReference>
<keyword evidence="3" id="KW-1185">Reference proteome</keyword>
<proteinExistence type="predicted"/>
<dbReference type="EMBL" id="JAGYWB010000008">
    <property type="protein sequence ID" value="KAI0514219.1"/>
    <property type="molecule type" value="Genomic_DNA"/>
</dbReference>
<comment type="caution">
    <text evidence="2">The sequence shown here is derived from an EMBL/GenBank/DDBJ whole genome shotgun (WGS) entry which is preliminary data.</text>
</comment>
<feature type="region of interest" description="Disordered" evidence="1">
    <location>
        <begin position="81"/>
        <end position="100"/>
    </location>
</feature>
<sequence length="133" mass="14643">MEEILRKEKRLLWSAPAPIRIPGFTAIELAAAEQLVQLSESSPDTSAATLQRSFSSALSSSSSPISVGSIAPPPYRRHPISFSVAKEAEDEDDDDGGFKRLRPRYRSIADIYADCVRIDEVAGDGRKRPRREG</sequence>
<evidence type="ECO:0000313" key="2">
    <source>
        <dbReference type="EMBL" id="KAI0514219.1"/>
    </source>
</evidence>
<dbReference type="Proteomes" id="UP000829196">
    <property type="component" value="Unassembled WGS sequence"/>
</dbReference>
<dbReference type="OrthoDB" id="767486at2759"/>
<organism evidence="2 3">
    <name type="scientific">Dendrobium nobile</name>
    <name type="common">Orchid</name>
    <dbReference type="NCBI Taxonomy" id="94219"/>
    <lineage>
        <taxon>Eukaryota</taxon>
        <taxon>Viridiplantae</taxon>
        <taxon>Streptophyta</taxon>
        <taxon>Embryophyta</taxon>
        <taxon>Tracheophyta</taxon>
        <taxon>Spermatophyta</taxon>
        <taxon>Magnoliopsida</taxon>
        <taxon>Liliopsida</taxon>
        <taxon>Asparagales</taxon>
        <taxon>Orchidaceae</taxon>
        <taxon>Epidendroideae</taxon>
        <taxon>Malaxideae</taxon>
        <taxon>Dendrobiinae</taxon>
        <taxon>Dendrobium</taxon>
    </lineage>
</organism>
<protein>
    <submittedName>
        <fullName evidence="2">Uncharacterized protein</fullName>
    </submittedName>
</protein>
<accession>A0A8T3BND3</accession>
<evidence type="ECO:0000313" key="3">
    <source>
        <dbReference type="Proteomes" id="UP000829196"/>
    </source>
</evidence>
<name>A0A8T3BND3_DENNO</name>
<evidence type="ECO:0000256" key="1">
    <source>
        <dbReference type="SAM" id="MobiDB-lite"/>
    </source>
</evidence>
<gene>
    <name evidence="2" type="ORF">KFK09_010254</name>
</gene>
<dbReference type="PANTHER" id="PTHR35167">
    <property type="entry name" value="OS05G0216466 PROTEIN"/>
    <property type="match status" value="1"/>
</dbReference>